<dbReference type="Proteomes" id="UP000564644">
    <property type="component" value="Unassembled WGS sequence"/>
</dbReference>
<evidence type="ECO:0000313" key="3">
    <source>
        <dbReference type="Proteomes" id="UP000564644"/>
    </source>
</evidence>
<evidence type="ECO:0000313" key="2">
    <source>
        <dbReference type="EMBL" id="MBB6735445.1"/>
    </source>
</evidence>
<dbReference type="EMBL" id="JACJVO010000050">
    <property type="protein sequence ID" value="MBB6735445.1"/>
    <property type="molecule type" value="Genomic_DNA"/>
</dbReference>
<sequence length="416" mass="47831">MNLADMLCYADIDQLTRIADTYRCECSSHSKNELIQTILMTVQRRDVLESRVDDMSENDLRFLNSLLFERRAAYSLEELTARAQTAAPEGEEAKGTEARTEPDKPKGRKRAARKQPEPPPQPESSARSAIARFKRFGWLFNGFSHQTRFLYHVPEDVKRRLCDALDQRYRMLLDIREEPPVYRDERGLAASDLKEFLRFVQRNDVPLTTEQAMYKRQIQQVLELMSVSEQLPGKSGWRFGYGRRFRDYPDRFSLLYDYGCYAGWIAELPERLELTEEGAKRAAGERPVDPLDLYRFWLRLYKGPVPNLISLVHWISRLAGEWTTVSSLGQILLPLIRPFYYDTPEDVLRSRVLAMMMHLGLLSWGETAEGEAVVRMTPQGRQMVTGSEVGFEDRLPWADAMAGEPSAVFGGFPPGS</sequence>
<organism evidence="2 3">
    <name type="scientific">Cohnella zeiphila</name>
    <dbReference type="NCBI Taxonomy" id="2761120"/>
    <lineage>
        <taxon>Bacteria</taxon>
        <taxon>Bacillati</taxon>
        <taxon>Bacillota</taxon>
        <taxon>Bacilli</taxon>
        <taxon>Bacillales</taxon>
        <taxon>Paenibacillaceae</taxon>
        <taxon>Cohnella</taxon>
    </lineage>
</organism>
<accession>A0A7X0VZ77</accession>
<dbReference type="AlphaFoldDB" id="A0A7X0VZ77"/>
<dbReference type="RefSeq" id="WP_185133101.1">
    <property type="nucleotide sequence ID" value="NZ_JACJVO010000050.1"/>
</dbReference>
<feature type="region of interest" description="Disordered" evidence="1">
    <location>
        <begin position="82"/>
        <end position="126"/>
    </location>
</feature>
<reference evidence="2 3" key="1">
    <citation type="submission" date="2020-08" db="EMBL/GenBank/DDBJ databases">
        <title>Cohnella phylogeny.</title>
        <authorList>
            <person name="Dunlap C."/>
        </authorList>
    </citation>
    <scope>NUCLEOTIDE SEQUENCE [LARGE SCALE GENOMIC DNA]</scope>
    <source>
        <strain evidence="2 3">CBP 2801</strain>
    </source>
</reference>
<proteinExistence type="predicted"/>
<gene>
    <name evidence="2" type="ORF">H7C18_31500</name>
</gene>
<evidence type="ECO:0000256" key="1">
    <source>
        <dbReference type="SAM" id="MobiDB-lite"/>
    </source>
</evidence>
<name>A0A7X0VZ77_9BACL</name>
<protein>
    <submittedName>
        <fullName evidence="2">Uncharacterized protein</fullName>
    </submittedName>
</protein>
<keyword evidence="3" id="KW-1185">Reference proteome</keyword>
<comment type="caution">
    <text evidence="2">The sequence shown here is derived from an EMBL/GenBank/DDBJ whole genome shotgun (WGS) entry which is preliminary data.</text>
</comment>
<feature type="compositionally biased region" description="Basic and acidic residues" evidence="1">
    <location>
        <begin position="91"/>
        <end position="105"/>
    </location>
</feature>